<protein>
    <recommendedName>
        <fullName evidence="1">DUF4440 domain-containing protein</fullName>
    </recommendedName>
</protein>
<dbReference type="Proteomes" id="UP000019150">
    <property type="component" value="Chromosome"/>
</dbReference>
<dbReference type="eggNOG" id="COG4319">
    <property type="taxonomic scope" value="Bacteria"/>
</dbReference>
<dbReference type="KEGG" id="nno:NONO_c38010"/>
<dbReference type="SUPFAM" id="SSF54427">
    <property type="entry name" value="NTF2-like"/>
    <property type="match status" value="1"/>
</dbReference>
<dbReference type="HOGENOM" id="CLU_141608_1_1_11"/>
<reference evidence="2 3" key="1">
    <citation type="journal article" date="2014" name="Appl. Environ. Microbiol.">
        <title>Insights into the Microbial Degradation of Rubber and Gutta-Percha by Analysis of the Complete Genome of Nocardia nova SH22a.</title>
        <authorList>
            <person name="Luo Q."/>
            <person name="Hiessl S."/>
            <person name="Poehlein A."/>
            <person name="Daniel R."/>
            <person name="Steinbuchel A."/>
        </authorList>
    </citation>
    <scope>NUCLEOTIDE SEQUENCE [LARGE SCALE GENOMIC DNA]</scope>
    <source>
        <strain evidence="2">SH22a</strain>
    </source>
</reference>
<gene>
    <name evidence="2" type="ORF">NONO_c38010</name>
</gene>
<name>W5TGT9_9NOCA</name>
<dbReference type="Pfam" id="PF14534">
    <property type="entry name" value="DUF4440"/>
    <property type="match status" value="1"/>
</dbReference>
<dbReference type="InterPro" id="IPR027843">
    <property type="entry name" value="DUF4440"/>
</dbReference>
<dbReference type="EMBL" id="CP006850">
    <property type="protein sequence ID" value="AHH18585.1"/>
    <property type="molecule type" value="Genomic_DNA"/>
</dbReference>
<dbReference type="Gene3D" id="3.10.450.50">
    <property type="match status" value="1"/>
</dbReference>
<dbReference type="AlphaFoldDB" id="W5TGT9"/>
<dbReference type="RefSeq" id="WP_025350020.1">
    <property type="nucleotide sequence ID" value="NZ_CP006850.1"/>
</dbReference>
<dbReference type="STRING" id="1415166.NONO_c38010"/>
<dbReference type="OrthoDB" id="4578706at2"/>
<proteinExistence type="predicted"/>
<organism evidence="2 3">
    <name type="scientific">Nocardia nova SH22a</name>
    <dbReference type="NCBI Taxonomy" id="1415166"/>
    <lineage>
        <taxon>Bacteria</taxon>
        <taxon>Bacillati</taxon>
        <taxon>Actinomycetota</taxon>
        <taxon>Actinomycetes</taxon>
        <taxon>Mycobacteriales</taxon>
        <taxon>Nocardiaceae</taxon>
        <taxon>Nocardia</taxon>
    </lineage>
</organism>
<evidence type="ECO:0000313" key="3">
    <source>
        <dbReference type="Proteomes" id="UP000019150"/>
    </source>
</evidence>
<evidence type="ECO:0000259" key="1">
    <source>
        <dbReference type="Pfam" id="PF14534"/>
    </source>
</evidence>
<dbReference type="PATRIC" id="fig|1415166.3.peg.3899"/>
<keyword evidence="3" id="KW-1185">Reference proteome</keyword>
<evidence type="ECO:0000313" key="2">
    <source>
        <dbReference type="EMBL" id="AHH18585.1"/>
    </source>
</evidence>
<dbReference type="InterPro" id="IPR032710">
    <property type="entry name" value="NTF2-like_dom_sf"/>
</dbReference>
<feature type="domain" description="DUF4440" evidence="1">
    <location>
        <begin position="9"/>
        <end position="105"/>
    </location>
</feature>
<accession>W5TGT9</accession>
<sequence length="125" mass="13486">MTTTRSVPDLERTRIAAMVAGDIDTLATLLNDSCVYIHSTGAVDTGQSYLDKLRRGEFGYDAIDVDEMSTITEGDVTVIAFRMSADIRVGDQHRHSVSRCTAVWSAPGSLICFQATPLGSAADEQ</sequence>